<protein>
    <submittedName>
        <fullName evidence="1">Cytochrome c oxidase subunit 6B</fullName>
    </submittedName>
</protein>
<comment type="caution">
    <text evidence="1">The sequence shown here is derived from an EMBL/GenBank/DDBJ whole genome shotgun (WGS) entry which is preliminary data.</text>
</comment>
<dbReference type="EMBL" id="JAXLQG010000017">
    <property type="protein sequence ID" value="KAK5531459.1"/>
    <property type="molecule type" value="Genomic_DNA"/>
</dbReference>
<evidence type="ECO:0000313" key="2">
    <source>
        <dbReference type="Proteomes" id="UP001345827"/>
    </source>
</evidence>
<dbReference type="Proteomes" id="UP001345827">
    <property type="component" value="Unassembled WGS sequence"/>
</dbReference>
<reference evidence="1 2" key="1">
    <citation type="submission" date="2023-06" db="EMBL/GenBank/DDBJ databases">
        <title>Black Yeasts Isolated from many extreme environments.</title>
        <authorList>
            <person name="Coleine C."/>
            <person name="Stajich J.E."/>
            <person name="Selbmann L."/>
        </authorList>
    </citation>
    <scope>NUCLEOTIDE SEQUENCE [LARGE SCALE GENOMIC DNA]</scope>
    <source>
        <strain evidence="1 2">CCFEE 5887</strain>
    </source>
</reference>
<proteinExistence type="predicted"/>
<sequence length="70" mass="7496">MVEIEAPDAEELGGNVTKPFKFVTVGYDARFPNTNQYVPMTPSVSSHDPVNGILGRNTAGKTTLITTNVS</sequence>
<gene>
    <name evidence="1" type="primary">COX12</name>
    <name evidence="1" type="ORF">LTR25_008568</name>
</gene>
<name>A0AAV9PYB7_9PEZI</name>
<organism evidence="1 2">
    <name type="scientific">Vermiconidia calcicola</name>
    <dbReference type="NCBI Taxonomy" id="1690605"/>
    <lineage>
        <taxon>Eukaryota</taxon>
        <taxon>Fungi</taxon>
        <taxon>Dikarya</taxon>
        <taxon>Ascomycota</taxon>
        <taxon>Pezizomycotina</taxon>
        <taxon>Dothideomycetes</taxon>
        <taxon>Dothideomycetidae</taxon>
        <taxon>Mycosphaerellales</taxon>
        <taxon>Extremaceae</taxon>
        <taxon>Vermiconidia</taxon>
    </lineage>
</organism>
<keyword evidence="2" id="KW-1185">Reference proteome</keyword>
<evidence type="ECO:0000313" key="1">
    <source>
        <dbReference type="EMBL" id="KAK5531459.1"/>
    </source>
</evidence>
<dbReference type="AlphaFoldDB" id="A0AAV9PYB7"/>
<accession>A0AAV9PYB7</accession>